<name>A0A085NGJ2_9BILA</name>
<sequence length="78" mass="8767">MQWIYLAARNDFTIPIIPLTSRFHHNAGSALNCLHIIFSTVNFKSRSSITALKHEVSADVCKGPMGGRISRARFPFHI</sequence>
<gene>
    <name evidence="1" type="ORF">M514_19221</name>
</gene>
<evidence type="ECO:0000313" key="1">
    <source>
        <dbReference type="EMBL" id="KFD68588.1"/>
    </source>
</evidence>
<proteinExistence type="predicted"/>
<dbReference type="Proteomes" id="UP000030758">
    <property type="component" value="Unassembled WGS sequence"/>
</dbReference>
<protein>
    <submittedName>
        <fullName evidence="1">Uncharacterized protein</fullName>
    </submittedName>
</protein>
<accession>A0A085NGJ2</accession>
<dbReference type="EMBL" id="KL367503">
    <property type="protein sequence ID" value="KFD68588.1"/>
    <property type="molecule type" value="Genomic_DNA"/>
</dbReference>
<dbReference type="AlphaFoldDB" id="A0A085NGJ2"/>
<reference evidence="1" key="1">
    <citation type="journal article" date="2014" name="Nat. Genet.">
        <title>Genome and transcriptome of the porcine whipworm Trichuris suis.</title>
        <authorList>
            <person name="Jex A.R."/>
            <person name="Nejsum P."/>
            <person name="Schwarz E.M."/>
            <person name="Hu L."/>
            <person name="Young N.D."/>
            <person name="Hall R.S."/>
            <person name="Korhonen P.K."/>
            <person name="Liao S."/>
            <person name="Thamsborg S."/>
            <person name="Xia J."/>
            <person name="Xu P."/>
            <person name="Wang S."/>
            <person name="Scheerlinck J.P."/>
            <person name="Hofmann A."/>
            <person name="Sternberg P.W."/>
            <person name="Wang J."/>
            <person name="Gasser R.B."/>
        </authorList>
    </citation>
    <scope>NUCLEOTIDE SEQUENCE [LARGE SCALE GENOMIC DNA]</scope>
    <source>
        <strain evidence="1">DCEP-RM93F</strain>
    </source>
</reference>
<organism evidence="1">
    <name type="scientific">Trichuris suis</name>
    <name type="common">pig whipworm</name>
    <dbReference type="NCBI Taxonomy" id="68888"/>
    <lineage>
        <taxon>Eukaryota</taxon>
        <taxon>Metazoa</taxon>
        <taxon>Ecdysozoa</taxon>
        <taxon>Nematoda</taxon>
        <taxon>Enoplea</taxon>
        <taxon>Dorylaimia</taxon>
        <taxon>Trichinellida</taxon>
        <taxon>Trichuridae</taxon>
        <taxon>Trichuris</taxon>
    </lineage>
</organism>